<dbReference type="Proteomes" id="UP000824136">
    <property type="component" value="Unassembled WGS sequence"/>
</dbReference>
<evidence type="ECO:0000256" key="1">
    <source>
        <dbReference type="SAM" id="SignalP"/>
    </source>
</evidence>
<feature type="signal peptide" evidence="1">
    <location>
        <begin position="1"/>
        <end position="24"/>
    </location>
</feature>
<dbReference type="EMBL" id="DVLL01000015">
    <property type="protein sequence ID" value="HIT58861.1"/>
    <property type="molecule type" value="Genomic_DNA"/>
</dbReference>
<comment type="caution">
    <text evidence="2">The sequence shown here is derived from an EMBL/GenBank/DDBJ whole genome shotgun (WGS) entry which is preliminary data.</text>
</comment>
<evidence type="ECO:0000313" key="2">
    <source>
        <dbReference type="EMBL" id="HIT58861.1"/>
    </source>
</evidence>
<evidence type="ECO:0000313" key="3">
    <source>
        <dbReference type="Proteomes" id="UP000824136"/>
    </source>
</evidence>
<gene>
    <name evidence="2" type="ORF">IAC39_04020</name>
</gene>
<keyword evidence="1" id="KW-0732">Signal</keyword>
<protein>
    <submittedName>
        <fullName evidence="2">Uncharacterized protein</fullName>
    </submittedName>
</protein>
<accession>A0A9D1GSY1</accession>
<name>A0A9D1GSY1_9FIRM</name>
<reference evidence="2" key="1">
    <citation type="submission" date="2020-10" db="EMBL/GenBank/DDBJ databases">
        <authorList>
            <person name="Gilroy R."/>
        </authorList>
    </citation>
    <scope>NUCLEOTIDE SEQUENCE</scope>
    <source>
        <strain evidence="2">CHK33-4379</strain>
    </source>
</reference>
<proteinExistence type="predicted"/>
<dbReference type="PROSITE" id="PS51257">
    <property type="entry name" value="PROKAR_LIPOPROTEIN"/>
    <property type="match status" value="1"/>
</dbReference>
<dbReference type="AlphaFoldDB" id="A0A9D1GSY1"/>
<feature type="chain" id="PRO_5038865900" evidence="1">
    <location>
        <begin position="25"/>
        <end position="230"/>
    </location>
</feature>
<sequence length="230" mass="24965">MKMRNLLFLAVLAGVLLISFAGCSAVPEGNPDTNTSSQAADVSASGVPESALNVVTIPEQYSITYEVESAEGVVYTVQKIKDADGNIYFRSSEEELLFLANGNNYILYQPDGSGNFSADDQNVLYNSTYVETATGKFMEYAEKSQKQFIPGMESTGDQIVSGRECAVYTVETGVANFSVVYQLYVDQETGICLGWEEEKAISGHELEADGEVFRCTEFLTGNIPSLTALL</sequence>
<reference evidence="2" key="2">
    <citation type="journal article" date="2021" name="PeerJ">
        <title>Extensive microbial diversity within the chicken gut microbiome revealed by metagenomics and culture.</title>
        <authorList>
            <person name="Gilroy R."/>
            <person name="Ravi A."/>
            <person name="Getino M."/>
            <person name="Pursley I."/>
            <person name="Horton D.L."/>
            <person name="Alikhan N.F."/>
            <person name="Baker D."/>
            <person name="Gharbi K."/>
            <person name="Hall N."/>
            <person name="Watson M."/>
            <person name="Adriaenssens E.M."/>
            <person name="Foster-Nyarko E."/>
            <person name="Jarju S."/>
            <person name="Secka A."/>
            <person name="Antonio M."/>
            <person name="Oren A."/>
            <person name="Chaudhuri R.R."/>
            <person name="La Ragione R."/>
            <person name="Hildebrand F."/>
            <person name="Pallen M.J."/>
        </authorList>
    </citation>
    <scope>NUCLEOTIDE SEQUENCE</scope>
    <source>
        <strain evidence="2">CHK33-4379</strain>
    </source>
</reference>
<organism evidence="2 3">
    <name type="scientific">Candidatus Faeciplasma pullistercoris</name>
    <dbReference type="NCBI Taxonomy" id="2840800"/>
    <lineage>
        <taxon>Bacteria</taxon>
        <taxon>Bacillati</taxon>
        <taxon>Bacillota</taxon>
        <taxon>Clostridia</taxon>
        <taxon>Eubacteriales</taxon>
        <taxon>Oscillospiraceae</taxon>
        <taxon>Oscillospiraceae incertae sedis</taxon>
        <taxon>Candidatus Faeciplasma</taxon>
    </lineage>
</organism>